<protein>
    <submittedName>
        <fullName evidence="1">Uncharacterized protein</fullName>
    </submittedName>
</protein>
<dbReference type="PANTHER" id="PTHR45786">
    <property type="entry name" value="DNA BINDING PROTEIN-LIKE"/>
    <property type="match status" value="1"/>
</dbReference>
<sequence>MGQIEQVEDYHVALNLDQRLDKRTHNVPLTSEVAAVWVEERELSGQFQHSVVLQGKDRSIHGIRSYHACYGPLSYPLFFPRGEVGWHDCFPKVRVTMDEVNAAHAIRKARSKGDDEGYAGNKCVSVRDYYCYKFQMQLGIFNQYYMKRDSSNSLPLTLTSRLRVCI</sequence>
<accession>A0A2T7CPV5</accession>
<keyword evidence="2" id="KW-1185">Reference proteome</keyword>
<reference evidence="1 2" key="1">
    <citation type="submission" date="2018-04" db="EMBL/GenBank/DDBJ databases">
        <title>WGS assembly of Panicum hallii var. hallii HAL2.</title>
        <authorList>
            <person name="Lovell J."/>
            <person name="Jenkins J."/>
            <person name="Lowry D."/>
            <person name="Mamidi S."/>
            <person name="Sreedasyam A."/>
            <person name="Weng X."/>
            <person name="Barry K."/>
            <person name="Bonette J."/>
            <person name="Campitelli B."/>
            <person name="Daum C."/>
            <person name="Gordon S."/>
            <person name="Gould B."/>
            <person name="Lipzen A."/>
            <person name="MacQueen A."/>
            <person name="Palacio-Mejia J."/>
            <person name="Plott C."/>
            <person name="Shakirov E."/>
            <person name="Shu S."/>
            <person name="Yoshinaga Y."/>
            <person name="Zane M."/>
            <person name="Rokhsar D."/>
            <person name="Grimwood J."/>
            <person name="Schmutz J."/>
            <person name="Juenger T."/>
        </authorList>
    </citation>
    <scope>NUCLEOTIDE SEQUENCE [LARGE SCALE GENOMIC DNA]</scope>
    <source>
        <strain evidence="2">cv. HAL2</strain>
    </source>
</reference>
<evidence type="ECO:0000313" key="2">
    <source>
        <dbReference type="Proteomes" id="UP000244336"/>
    </source>
</evidence>
<dbReference type="Gramene" id="PUZ45293">
    <property type="protein sequence ID" value="PUZ45293"/>
    <property type="gene ID" value="GQ55_8G210500"/>
</dbReference>
<gene>
    <name evidence="1" type="ORF">GQ55_8G210500</name>
</gene>
<dbReference type="EMBL" id="CM009756">
    <property type="protein sequence ID" value="PUZ45293.1"/>
    <property type="molecule type" value="Genomic_DNA"/>
</dbReference>
<dbReference type="STRING" id="1504633.A0A2T7CPV5"/>
<name>A0A2T7CPV5_9POAL</name>
<organism evidence="1 2">
    <name type="scientific">Panicum hallii var. hallii</name>
    <dbReference type="NCBI Taxonomy" id="1504633"/>
    <lineage>
        <taxon>Eukaryota</taxon>
        <taxon>Viridiplantae</taxon>
        <taxon>Streptophyta</taxon>
        <taxon>Embryophyta</taxon>
        <taxon>Tracheophyta</taxon>
        <taxon>Spermatophyta</taxon>
        <taxon>Magnoliopsida</taxon>
        <taxon>Liliopsida</taxon>
        <taxon>Poales</taxon>
        <taxon>Poaceae</taxon>
        <taxon>PACMAD clade</taxon>
        <taxon>Panicoideae</taxon>
        <taxon>Panicodae</taxon>
        <taxon>Paniceae</taxon>
        <taxon>Panicinae</taxon>
        <taxon>Panicum</taxon>
        <taxon>Panicum sect. Panicum</taxon>
    </lineage>
</organism>
<dbReference type="Proteomes" id="UP000244336">
    <property type="component" value="Chromosome 8"/>
</dbReference>
<dbReference type="OrthoDB" id="7692063at2759"/>
<dbReference type="PANTHER" id="PTHR45786:SF71">
    <property type="entry name" value="HELITRON HELICASE-LIKE DOMAIN-CONTAINING PROTEIN"/>
    <property type="match status" value="1"/>
</dbReference>
<evidence type="ECO:0000313" key="1">
    <source>
        <dbReference type="EMBL" id="PUZ45293.1"/>
    </source>
</evidence>
<dbReference type="AlphaFoldDB" id="A0A2T7CPV5"/>
<proteinExistence type="predicted"/>